<dbReference type="Pfam" id="PF01966">
    <property type="entry name" value="HD"/>
    <property type="match status" value="1"/>
</dbReference>
<evidence type="ECO:0000256" key="8">
    <source>
        <dbReference type="ARBA" id="ARBA00022741"/>
    </source>
</evidence>
<dbReference type="Pfam" id="PF01743">
    <property type="entry name" value="PolyA_pol"/>
    <property type="match status" value="1"/>
</dbReference>
<gene>
    <name evidence="15" type="ORF">DSM104329_04091</name>
</gene>
<comment type="similarity">
    <text evidence="2 11">Belongs to the tRNA nucleotidyltransferase/poly(A) polymerase family.</text>
</comment>
<evidence type="ECO:0000313" key="15">
    <source>
        <dbReference type="EMBL" id="UGS37671.1"/>
    </source>
</evidence>
<feature type="domain" description="HD" evidence="13">
    <location>
        <begin position="234"/>
        <end position="388"/>
    </location>
</feature>
<dbReference type="GO" id="GO:0016779">
    <property type="term" value="F:nucleotidyltransferase activity"/>
    <property type="evidence" value="ECO:0007669"/>
    <property type="project" value="UniProtKB-KW"/>
</dbReference>
<keyword evidence="8" id="KW-0547">Nucleotide-binding</keyword>
<dbReference type="EC" id="2.7.7.-" evidence="15"/>
<keyword evidence="3" id="KW-0820">tRNA-binding</keyword>
<dbReference type="PANTHER" id="PTHR47545">
    <property type="entry name" value="MULTIFUNCTIONAL CCA PROTEIN"/>
    <property type="match status" value="1"/>
</dbReference>
<accession>A0A9E6Y1F9</accession>
<dbReference type="RefSeq" id="WP_259311718.1">
    <property type="nucleotide sequence ID" value="NZ_CP087164.1"/>
</dbReference>
<reference evidence="15" key="1">
    <citation type="journal article" date="2022" name="Int. J. Syst. Evol. Microbiol.">
        <title>Pseudomonas aegrilactucae sp. nov. and Pseudomonas morbosilactucae sp. nov., pathogens causing bacterial rot of lettuce in Japan.</title>
        <authorList>
            <person name="Sawada H."/>
            <person name="Fujikawa T."/>
            <person name="Satou M."/>
        </authorList>
    </citation>
    <scope>NUCLEOTIDE SEQUENCE</scope>
    <source>
        <strain evidence="15">0166_1</strain>
    </source>
</reference>
<dbReference type="SUPFAM" id="SSF81301">
    <property type="entry name" value="Nucleotidyltransferase"/>
    <property type="match status" value="1"/>
</dbReference>
<sequence length="477" mass="51278">MIEPRRVVDAALDGERAWVVGGAVRDALLGHAVLDVDVVVDGDPAAAALAVARASGRGTARFALSDAFETWRVVGPGHAWQVDVTPLRGGGIEADLALRDLTVNAMAEPVGEGGGGLVDPTGGRADLEARIARAVSDRSFAEDPLRTLRVARFACELELAVDPHTAQLARAHAPELDRIAGERIFAELKRVIAAPRIRAGLALMDELDVMAHVLPELSALRGVEQNRYHHADVLDHTLEVLDSALALEADPGAALGLEHADAIRALLAEPLADGLTRRDGLRLGALLHDSAKPQTRAVGEHGETLGFPRHDVEGERLVRSILTRLKASERLRGHVGALTRHHLRLGFLLHDRDADGILPRRALYRYLTTTEPVEVDVTLLSVADRLATRGHKADESIARHMVLAREVVGEALRWRAGETRPAPLLRGDELARELGIDPGPELGRLLAELAEARFAGEIRDRQEALAAARALLDPPAG</sequence>
<protein>
    <submittedName>
        <fullName evidence="15">CC-adding tRNA nucleotidyltransferase</fullName>
        <ecNumber evidence="15">2.7.7.-</ecNumber>
    </submittedName>
</protein>
<evidence type="ECO:0000256" key="4">
    <source>
        <dbReference type="ARBA" id="ARBA00022679"/>
    </source>
</evidence>
<evidence type="ECO:0000256" key="5">
    <source>
        <dbReference type="ARBA" id="ARBA00022694"/>
    </source>
</evidence>
<dbReference type="Proteomes" id="UP001162834">
    <property type="component" value="Chromosome"/>
</dbReference>
<feature type="domain" description="tRNA nucleotidyltransferase/poly(A) polymerase RNA and SrmB- binding" evidence="14">
    <location>
        <begin position="160"/>
        <end position="218"/>
    </location>
</feature>
<keyword evidence="16" id="KW-1185">Reference proteome</keyword>
<organism evidence="15 16">
    <name type="scientific">Capillimicrobium parvum</name>
    <dbReference type="NCBI Taxonomy" id="2884022"/>
    <lineage>
        <taxon>Bacteria</taxon>
        <taxon>Bacillati</taxon>
        <taxon>Actinomycetota</taxon>
        <taxon>Thermoleophilia</taxon>
        <taxon>Solirubrobacterales</taxon>
        <taxon>Capillimicrobiaceae</taxon>
        <taxon>Capillimicrobium</taxon>
    </lineage>
</organism>
<dbReference type="PANTHER" id="PTHR47545:SF2">
    <property type="entry name" value="CC-ADDING TRNA NUCLEOTIDYLTRANSFERASE"/>
    <property type="match status" value="1"/>
</dbReference>
<keyword evidence="9" id="KW-0460">Magnesium</keyword>
<feature type="domain" description="Poly A polymerase head" evidence="12">
    <location>
        <begin position="17"/>
        <end position="131"/>
    </location>
</feature>
<dbReference type="KEGG" id="sbae:DSM104329_04091"/>
<keyword evidence="7" id="KW-0479">Metal-binding</keyword>
<keyword evidence="5" id="KW-0819">tRNA processing</keyword>
<dbReference type="Gene3D" id="1.10.3090.10">
    <property type="entry name" value="cca-adding enzyme, domain 2"/>
    <property type="match status" value="1"/>
</dbReference>
<dbReference type="Gene3D" id="3.30.460.10">
    <property type="entry name" value="Beta Polymerase, domain 2"/>
    <property type="match status" value="1"/>
</dbReference>
<dbReference type="InterPro" id="IPR050124">
    <property type="entry name" value="tRNA_CCA-adding_enzyme"/>
</dbReference>
<evidence type="ECO:0000256" key="1">
    <source>
        <dbReference type="ARBA" id="ARBA00001946"/>
    </source>
</evidence>
<dbReference type="GO" id="GO:0008033">
    <property type="term" value="P:tRNA processing"/>
    <property type="evidence" value="ECO:0007669"/>
    <property type="project" value="UniProtKB-KW"/>
</dbReference>
<dbReference type="GO" id="GO:0046872">
    <property type="term" value="F:metal ion binding"/>
    <property type="evidence" value="ECO:0007669"/>
    <property type="project" value="UniProtKB-KW"/>
</dbReference>
<dbReference type="InterPro" id="IPR043519">
    <property type="entry name" value="NT_sf"/>
</dbReference>
<evidence type="ECO:0000256" key="9">
    <source>
        <dbReference type="ARBA" id="ARBA00022842"/>
    </source>
</evidence>
<dbReference type="EMBL" id="CP087164">
    <property type="protein sequence ID" value="UGS37671.1"/>
    <property type="molecule type" value="Genomic_DNA"/>
</dbReference>
<evidence type="ECO:0000256" key="3">
    <source>
        <dbReference type="ARBA" id="ARBA00022555"/>
    </source>
</evidence>
<evidence type="ECO:0000313" key="16">
    <source>
        <dbReference type="Proteomes" id="UP001162834"/>
    </source>
</evidence>
<evidence type="ECO:0000259" key="13">
    <source>
        <dbReference type="Pfam" id="PF01966"/>
    </source>
</evidence>
<dbReference type="SUPFAM" id="SSF81891">
    <property type="entry name" value="Poly A polymerase C-terminal region-like"/>
    <property type="match status" value="1"/>
</dbReference>
<dbReference type="InterPro" id="IPR032828">
    <property type="entry name" value="PolyA_RNA-bd"/>
</dbReference>
<dbReference type="GO" id="GO:0000166">
    <property type="term" value="F:nucleotide binding"/>
    <property type="evidence" value="ECO:0007669"/>
    <property type="project" value="UniProtKB-KW"/>
</dbReference>
<dbReference type="AlphaFoldDB" id="A0A9E6Y1F9"/>
<evidence type="ECO:0000259" key="12">
    <source>
        <dbReference type="Pfam" id="PF01743"/>
    </source>
</evidence>
<keyword evidence="6 15" id="KW-0548">Nucleotidyltransferase</keyword>
<evidence type="ECO:0000256" key="10">
    <source>
        <dbReference type="ARBA" id="ARBA00022884"/>
    </source>
</evidence>
<dbReference type="GO" id="GO:0000049">
    <property type="term" value="F:tRNA binding"/>
    <property type="evidence" value="ECO:0007669"/>
    <property type="project" value="UniProtKB-KW"/>
</dbReference>
<dbReference type="Pfam" id="PF12627">
    <property type="entry name" value="PolyA_pol_RNAbd"/>
    <property type="match status" value="1"/>
</dbReference>
<proteinExistence type="inferred from homology"/>
<dbReference type="InterPro" id="IPR002646">
    <property type="entry name" value="PolA_pol_head_dom"/>
</dbReference>
<keyword evidence="4 11" id="KW-0808">Transferase</keyword>
<evidence type="ECO:0000256" key="7">
    <source>
        <dbReference type="ARBA" id="ARBA00022723"/>
    </source>
</evidence>
<evidence type="ECO:0000256" key="2">
    <source>
        <dbReference type="ARBA" id="ARBA00007265"/>
    </source>
</evidence>
<dbReference type="CDD" id="cd00077">
    <property type="entry name" value="HDc"/>
    <property type="match status" value="1"/>
</dbReference>
<evidence type="ECO:0000256" key="11">
    <source>
        <dbReference type="RuleBase" id="RU003953"/>
    </source>
</evidence>
<name>A0A9E6Y1F9_9ACTN</name>
<keyword evidence="10 11" id="KW-0694">RNA-binding</keyword>
<dbReference type="InterPro" id="IPR003607">
    <property type="entry name" value="HD/PDEase_dom"/>
</dbReference>
<comment type="cofactor">
    <cofactor evidence="1">
        <name>Mg(2+)</name>
        <dbReference type="ChEBI" id="CHEBI:18420"/>
    </cofactor>
</comment>
<evidence type="ECO:0000256" key="6">
    <source>
        <dbReference type="ARBA" id="ARBA00022695"/>
    </source>
</evidence>
<dbReference type="InterPro" id="IPR006674">
    <property type="entry name" value="HD_domain"/>
</dbReference>
<evidence type="ECO:0000259" key="14">
    <source>
        <dbReference type="Pfam" id="PF12627"/>
    </source>
</evidence>